<keyword evidence="2" id="KW-1185">Reference proteome</keyword>
<organism evidence="1 2">
    <name type="scientific">Paenibacillus thailandensis</name>
    <dbReference type="NCBI Taxonomy" id="393250"/>
    <lineage>
        <taxon>Bacteria</taxon>
        <taxon>Bacillati</taxon>
        <taxon>Bacillota</taxon>
        <taxon>Bacilli</taxon>
        <taxon>Bacillales</taxon>
        <taxon>Paenibacillaceae</taxon>
        <taxon>Paenibacillus</taxon>
    </lineage>
</organism>
<dbReference type="Proteomes" id="UP001597493">
    <property type="component" value="Unassembled WGS sequence"/>
</dbReference>
<accession>A0ABW5QR46</accession>
<comment type="caution">
    <text evidence="1">The sequence shown here is derived from an EMBL/GenBank/DDBJ whole genome shotgun (WGS) entry which is preliminary data.</text>
</comment>
<dbReference type="EMBL" id="JBHUMY010000001">
    <property type="protein sequence ID" value="MFD2658802.1"/>
    <property type="molecule type" value="Genomic_DNA"/>
</dbReference>
<evidence type="ECO:0000313" key="1">
    <source>
        <dbReference type="EMBL" id="MFD2658802.1"/>
    </source>
</evidence>
<dbReference type="RefSeq" id="WP_379268689.1">
    <property type="nucleotide sequence ID" value="NZ_JBHUGT010000054.1"/>
</dbReference>
<reference evidence="2" key="1">
    <citation type="journal article" date="2019" name="Int. J. Syst. Evol. Microbiol.">
        <title>The Global Catalogue of Microorganisms (GCM) 10K type strain sequencing project: providing services to taxonomists for standard genome sequencing and annotation.</title>
        <authorList>
            <consortium name="The Broad Institute Genomics Platform"/>
            <consortium name="The Broad Institute Genome Sequencing Center for Infectious Disease"/>
            <person name="Wu L."/>
            <person name="Ma J."/>
        </authorList>
    </citation>
    <scope>NUCLEOTIDE SEQUENCE [LARGE SCALE GENOMIC DNA]</scope>
    <source>
        <strain evidence="2">TISTR 1827</strain>
    </source>
</reference>
<sequence>MLTIEVTTGGNIIDHFEYMSPGAMGLDMIPNDSGTVLRPALFIKTDKSMRGSFGANPQINIRVAPFALNDVYLFSLMVKIGREWYLESWLNYHADGGFGHQLFEGLANQMHIPVIILDEETEIVAAYEIKNSLRYGFKDYLKVLGTTEPWTMGEFDMAKAMVLGTLPRLDIMWGMHPKPPSLKIGLEVTLGK</sequence>
<protein>
    <submittedName>
        <fullName evidence="1">Uncharacterized protein</fullName>
    </submittedName>
</protein>
<evidence type="ECO:0000313" key="2">
    <source>
        <dbReference type="Proteomes" id="UP001597493"/>
    </source>
</evidence>
<name>A0ABW5QR46_9BACL</name>
<proteinExistence type="predicted"/>
<gene>
    <name evidence="1" type="ORF">ACFSW5_00820</name>
</gene>